<dbReference type="InterPro" id="IPR013094">
    <property type="entry name" value="AB_hydrolase_3"/>
</dbReference>
<organism evidence="4 5">
    <name type="scientific">Sporothrix eucalyptigena</name>
    <dbReference type="NCBI Taxonomy" id="1812306"/>
    <lineage>
        <taxon>Eukaryota</taxon>
        <taxon>Fungi</taxon>
        <taxon>Dikarya</taxon>
        <taxon>Ascomycota</taxon>
        <taxon>Pezizomycotina</taxon>
        <taxon>Sordariomycetes</taxon>
        <taxon>Sordariomycetidae</taxon>
        <taxon>Ophiostomatales</taxon>
        <taxon>Ophiostomataceae</taxon>
        <taxon>Sporothrix</taxon>
    </lineage>
</organism>
<dbReference type="InterPro" id="IPR050300">
    <property type="entry name" value="GDXG_lipolytic_enzyme"/>
</dbReference>
<gene>
    <name evidence="4" type="ORF">SEUCBS140593_000856</name>
</gene>
<evidence type="ECO:0000256" key="2">
    <source>
        <dbReference type="SAM" id="Phobius"/>
    </source>
</evidence>
<keyword evidence="5" id="KW-1185">Reference proteome</keyword>
<evidence type="ECO:0000313" key="5">
    <source>
        <dbReference type="Proteomes" id="UP001642482"/>
    </source>
</evidence>
<protein>
    <recommendedName>
        <fullName evidence="3">Alpha/beta hydrolase fold-3 domain-containing protein</fullName>
    </recommendedName>
</protein>
<dbReference type="PANTHER" id="PTHR48081:SF31">
    <property type="entry name" value="STERYL ACETYL HYDROLASE MUG81-RELATED"/>
    <property type="match status" value="1"/>
</dbReference>
<keyword evidence="2" id="KW-0812">Transmembrane</keyword>
<dbReference type="PANTHER" id="PTHR48081">
    <property type="entry name" value="AB HYDROLASE SUPERFAMILY PROTEIN C4A8.06C"/>
    <property type="match status" value="1"/>
</dbReference>
<comment type="caution">
    <text evidence="4">The sequence shown here is derived from an EMBL/GenBank/DDBJ whole genome shotgun (WGS) entry which is preliminary data.</text>
</comment>
<keyword evidence="2" id="KW-1133">Transmembrane helix</keyword>
<feature type="domain" description="Alpha/beta hydrolase fold-3" evidence="3">
    <location>
        <begin position="133"/>
        <end position="357"/>
    </location>
</feature>
<sequence>MASNTFKEPKYGLSLTGKLSLVMYLAFLVVPNALVNTARSVFTALRRGVPVRMYITAAVLGASLGGLTPRQLQYVTNTSIHAYRAWMKSMVAKAQKRGQTNLLASLQSEIQPLPDGRSSILWMGNRKTATKFVLFFHGGGYVAPLLEGHLEWCWRVFVQPFVGTQNEVAVAILDYTLCPDAQFPTQLKQAVAAMEALSGTGIKPQQILIGGDSAGGNLTAHLLHHIAHPDSGSDSGVTPLHIAEPLLGAFLVSPWISADVSQRSFVENHGIDMLTAKHITDASRSFYGAGIYKTDMLQEAYAVFDGMESVVSDVLVTAGQQEVLRDQAVILVDRLRNLNPNLKTKFEVANDEGHDFILLEGGDRWTGPAMERMRAWATELIQGA</sequence>
<evidence type="ECO:0000256" key="1">
    <source>
        <dbReference type="ARBA" id="ARBA00022801"/>
    </source>
</evidence>
<reference evidence="4 5" key="1">
    <citation type="submission" date="2024-01" db="EMBL/GenBank/DDBJ databases">
        <authorList>
            <person name="Allen C."/>
            <person name="Tagirdzhanova G."/>
        </authorList>
    </citation>
    <scope>NUCLEOTIDE SEQUENCE [LARGE SCALE GENOMIC DNA]</scope>
</reference>
<keyword evidence="1" id="KW-0378">Hydrolase</keyword>
<accession>A0ABP0ATC5</accession>
<dbReference type="SUPFAM" id="SSF53474">
    <property type="entry name" value="alpha/beta-Hydrolases"/>
    <property type="match status" value="1"/>
</dbReference>
<evidence type="ECO:0000259" key="3">
    <source>
        <dbReference type="Pfam" id="PF07859"/>
    </source>
</evidence>
<dbReference type="InterPro" id="IPR029058">
    <property type="entry name" value="AB_hydrolase_fold"/>
</dbReference>
<feature type="transmembrane region" description="Helical" evidence="2">
    <location>
        <begin position="20"/>
        <end position="37"/>
    </location>
</feature>
<dbReference type="Pfam" id="PF07859">
    <property type="entry name" value="Abhydrolase_3"/>
    <property type="match status" value="1"/>
</dbReference>
<keyword evidence="2" id="KW-0472">Membrane</keyword>
<dbReference type="Gene3D" id="3.40.50.1820">
    <property type="entry name" value="alpha/beta hydrolase"/>
    <property type="match status" value="1"/>
</dbReference>
<evidence type="ECO:0000313" key="4">
    <source>
        <dbReference type="EMBL" id="CAK7210532.1"/>
    </source>
</evidence>
<dbReference type="Proteomes" id="UP001642482">
    <property type="component" value="Unassembled WGS sequence"/>
</dbReference>
<dbReference type="EMBL" id="CAWUHD010000005">
    <property type="protein sequence ID" value="CAK7210532.1"/>
    <property type="molecule type" value="Genomic_DNA"/>
</dbReference>
<proteinExistence type="predicted"/>
<name>A0ABP0ATC5_9PEZI</name>